<organism evidence="3">
    <name type="scientific">Chromera velia CCMP2878</name>
    <dbReference type="NCBI Taxonomy" id="1169474"/>
    <lineage>
        <taxon>Eukaryota</taxon>
        <taxon>Sar</taxon>
        <taxon>Alveolata</taxon>
        <taxon>Colpodellida</taxon>
        <taxon>Chromeraceae</taxon>
        <taxon>Chromera</taxon>
    </lineage>
</organism>
<feature type="compositionally biased region" description="Basic and acidic residues" evidence="1">
    <location>
        <begin position="841"/>
        <end position="850"/>
    </location>
</feature>
<feature type="compositionally biased region" description="Acidic residues" evidence="1">
    <location>
        <begin position="1203"/>
        <end position="1215"/>
    </location>
</feature>
<feature type="region of interest" description="Disordered" evidence="1">
    <location>
        <begin position="1048"/>
        <end position="1075"/>
    </location>
</feature>
<name>A0A0G4FWH1_9ALVE</name>
<feature type="region of interest" description="Disordered" evidence="1">
    <location>
        <begin position="246"/>
        <end position="297"/>
    </location>
</feature>
<keyword evidence="2" id="KW-0812">Transmembrane</keyword>
<dbReference type="PANTHER" id="PTHR11319">
    <property type="entry name" value="G PROTEIN-COUPLED RECEPTOR-RELATED"/>
    <property type="match status" value="1"/>
</dbReference>
<feature type="compositionally biased region" description="Basic and acidic residues" evidence="1">
    <location>
        <begin position="1243"/>
        <end position="1279"/>
    </location>
</feature>
<proteinExistence type="predicted"/>
<evidence type="ECO:0008006" key="4">
    <source>
        <dbReference type="Google" id="ProtNLM"/>
    </source>
</evidence>
<feature type="transmembrane region" description="Helical" evidence="2">
    <location>
        <begin position="585"/>
        <end position="610"/>
    </location>
</feature>
<keyword evidence="2" id="KW-0472">Membrane</keyword>
<sequence length="1296" mass="144982">MVRGFPDALIVPCPIEGSCANATQEGMQEEEPQMTCGEGMTGPLCDECKVRYYQLSPDQPCVACPPEKSQWISAAVILVVLTLVMMGYAALVVSDSASDTETHKVALKILLNFLRIFGILQTFNFAAPRVTRPELEEAAPYLAKVLIVQSFSLSEMLPIGSLPTVDSFLAVECLVDFTMPEASTAWRLFVVRIIEVHVPFFIYFFSIFLAVMLVFGWRCSRRRRVPLPEAVSAKYAARIRNAESSAGIAADSEDEDEDDLSPGRSPSRSALVGKENKKSLRVEGEGTSERERDGVSGQKREDRWSSWMKERAIVKQRFELKALAEKRLFRLFRFVFSKDMGFSKRLRIILDDSLAVATIIFFFSFEQLVQDLIDTVRCEAFDDGMDLRLTARRSVLCNTGAVRAIGGMAFAFVVMYAVVLPGVLAAFIAIQRGKLLKQITSTSGSVAVGDGENRFQTWGLTEELSFLNYSQYFNSVRVKLIQFYRAFSIFLGGYKDTFFYWEIVVMARKFTAELAVAFNPTSDPKSRLWPLLCHSVFFLVLQLSFQPYNEEANNILNRLESWSLIVWTSLLLLLTGMMYNDLDIISITLIYTVMWGLTVYFVVWAVWVLVRGFLLEIEKKYKNLDQTPKVEMTMEQLVVHTLRLHKFLSSFIGLFTSRMKEQRFTLDSVPSPARCWDLVKADKKGALVAYMKNLQQQKNVATMSHVSLEAGVAPILFLWRQPLFQKAGILQPPEGVHVIGGKGRVGPPEMIRSAWRETPFMWDFLLRVSIVLTHRIKIRVPLKDELQIAEHALELKALSLDILFPEGIEEGEESGELLSVALGLFKGGGDGLNQEGEEEVNAQRELRLDVDDSGSGAKGEAGTEIQSPDSSDVEKRGDGGDGGNFPFNSPFDLERETTNPLISSDKEAENEKGAAVGESARPQRFRASRDTTLWTKKETKTVMVQDPNGDDEKTWASETPTSGALRKQAAELRRLLTKQKERGLSKRDVSVWRDLDAESLSSLEKRLLALLGFRSPESPEDIEVSPSMQREMNLDVLARLGEPLFSHPRILKAEGRPEESEKEGEEGSGGGKKKTKTKGIEVSKLYFGLTQLALVSQSLLLSYLYVVYLAAVLQRVGSNGGIVLSPVEALESSESLLEMQMEPETETEFVSENPWGHAEDGGKFEASDKAGPSIAFSFPEELARLVEMNESSGDGIREKEGEAIELEGIEMETETEDKKKKEGSEEKEDLDLDKLVVEVSRAVTKDDQPERDSKPIEKNDSDVPNIPRHEMTTQREKRPNPKAQNAPSLLGELGMD</sequence>
<keyword evidence="2" id="KW-1133">Transmembrane helix</keyword>
<feature type="transmembrane region" description="Helical" evidence="2">
    <location>
        <begin position="196"/>
        <end position="217"/>
    </location>
</feature>
<evidence type="ECO:0000313" key="3">
    <source>
        <dbReference type="EMBL" id="CEM19568.1"/>
    </source>
</evidence>
<reference evidence="3" key="1">
    <citation type="submission" date="2014-11" db="EMBL/GenBank/DDBJ databases">
        <authorList>
            <person name="Otto D Thomas"/>
            <person name="Naeem Raeece"/>
        </authorList>
    </citation>
    <scope>NUCLEOTIDE SEQUENCE</scope>
</reference>
<dbReference type="PANTHER" id="PTHR11319:SF35">
    <property type="entry name" value="OUTER MEMBRANE PROTEIN PMPC-RELATED"/>
    <property type="match status" value="1"/>
</dbReference>
<dbReference type="VEuPathDB" id="CryptoDB:Cvel_19127"/>
<feature type="region of interest" description="Disordered" evidence="1">
    <location>
        <begin position="944"/>
        <end position="964"/>
    </location>
</feature>
<evidence type="ECO:0000256" key="1">
    <source>
        <dbReference type="SAM" id="MobiDB-lite"/>
    </source>
</evidence>
<feature type="region of interest" description="Disordered" evidence="1">
    <location>
        <begin position="831"/>
        <end position="925"/>
    </location>
</feature>
<evidence type="ECO:0000256" key="2">
    <source>
        <dbReference type="SAM" id="Phobius"/>
    </source>
</evidence>
<accession>A0A0G4FWH1</accession>
<feature type="region of interest" description="Disordered" evidence="1">
    <location>
        <begin position="1188"/>
        <end position="1296"/>
    </location>
</feature>
<feature type="compositionally biased region" description="Acidic residues" evidence="1">
    <location>
        <begin position="251"/>
        <end position="260"/>
    </location>
</feature>
<dbReference type="PhylomeDB" id="A0A0G4FWH1"/>
<protein>
    <recommendedName>
        <fullName evidence="4">TRP C-terminal domain-containing protein</fullName>
    </recommendedName>
</protein>
<feature type="transmembrane region" description="Helical" evidence="2">
    <location>
        <begin position="348"/>
        <end position="365"/>
    </location>
</feature>
<dbReference type="EMBL" id="CDMZ01000690">
    <property type="protein sequence ID" value="CEM19568.1"/>
    <property type="molecule type" value="Genomic_DNA"/>
</dbReference>
<gene>
    <name evidence="3" type="ORF">Cvel_19127</name>
</gene>
<feature type="transmembrane region" description="Helical" evidence="2">
    <location>
        <begin position="71"/>
        <end position="93"/>
    </location>
</feature>
<feature type="transmembrane region" description="Helical" evidence="2">
    <location>
        <begin position="408"/>
        <end position="430"/>
    </location>
</feature>
<feature type="compositionally biased region" description="Basic and acidic residues" evidence="1">
    <location>
        <begin position="274"/>
        <end position="297"/>
    </location>
</feature>